<reference evidence="3 4" key="1">
    <citation type="journal article" date="2012" name="Genome Biol.">
        <title>Genome and low-iron response of an oceanic diatom adapted to chronic iron limitation.</title>
        <authorList>
            <person name="Lommer M."/>
            <person name="Specht M."/>
            <person name="Roy A.S."/>
            <person name="Kraemer L."/>
            <person name="Andreson R."/>
            <person name="Gutowska M.A."/>
            <person name="Wolf J."/>
            <person name="Bergner S.V."/>
            <person name="Schilhabel M.B."/>
            <person name="Klostermeier U.C."/>
            <person name="Beiko R.G."/>
            <person name="Rosenstiel P."/>
            <person name="Hippler M."/>
            <person name="Laroche J."/>
        </authorList>
    </citation>
    <scope>NUCLEOTIDE SEQUENCE [LARGE SCALE GENOMIC DNA]</scope>
    <source>
        <strain evidence="3 4">CCMP1005</strain>
    </source>
</reference>
<keyword evidence="2" id="KW-0472">Membrane</keyword>
<evidence type="ECO:0000313" key="4">
    <source>
        <dbReference type="Proteomes" id="UP000266841"/>
    </source>
</evidence>
<proteinExistence type="predicted"/>
<evidence type="ECO:0000256" key="2">
    <source>
        <dbReference type="SAM" id="Phobius"/>
    </source>
</evidence>
<keyword evidence="2" id="KW-0812">Transmembrane</keyword>
<organism evidence="3 4">
    <name type="scientific">Thalassiosira oceanica</name>
    <name type="common">Marine diatom</name>
    <dbReference type="NCBI Taxonomy" id="159749"/>
    <lineage>
        <taxon>Eukaryota</taxon>
        <taxon>Sar</taxon>
        <taxon>Stramenopiles</taxon>
        <taxon>Ochrophyta</taxon>
        <taxon>Bacillariophyta</taxon>
        <taxon>Coscinodiscophyceae</taxon>
        <taxon>Thalassiosirophycidae</taxon>
        <taxon>Thalassiosirales</taxon>
        <taxon>Thalassiosiraceae</taxon>
        <taxon>Thalassiosira</taxon>
    </lineage>
</organism>
<evidence type="ECO:0000256" key="1">
    <source>
        <dbReference type="SAM" id="MobiDB-lite"/>
    </source>
</evidence>
<feature type="compositionally biased region" description="Basic and acidic residues" evidence="1">
    <location>
        <begin position="20"/>
        <end position="40"/>
    </location>
</feature>
<comment type="caution">
    <text evidence="3">The sequence shown here is derived from an EMBL/GenBank/DDBJ whole genome shotgun (WGS) entry which is preliminary data.</text>
</comment>
<feature type="region of interest" description="Disordered" evidence="1">
    <location>
        <begin position="1"/>
        <end position="119"/>
    </location>
</feature>
<feature type="non-terminal residue" evidence="3">
    <location>
        <position position="413"/>
    </location>
</feature>
<dbReference type="Proteomes" id="UP000266841">
    <property type="component" value="Unassembled WGS sequence"/>
</dbReference>
<sequence>MDVEEADIAAGNNNSSSVGRDSDGNDRLGRPSSHNQKEDDNVSTAESESEPADAECCGVEHNDVNPCRERKGEGPAQESDYGDHSHTNSRASQDDPGAQIRVEAGHEDEGNEIDTGIDHEEDICDEAADDVYHSEEESGCNEAKSAGDFEIPPRISVDSQHREVADNKPLDDRLRTADTDETAPLVQRPKSNSDRRRSSSVNSMESSRVFSVYLSDHFSDEDEMERGIPGQSSRVGLVGQEYDNDSGSFYIETPKERRIKYAKAAVLVTVVWVVMVSGVSIILSIDIWGVSDRFDRSDDEDLCILCGNHTLDFDFNSTSSDSTWPSLPTSDTATVVRRTLKPPPDNLPTLCSPTMFLGTGNAFGKIETCVQKCLPAACCLFHDKQAVLELVGTLGLTGDLEQQVGAHFDLSLA</sequence>
<feature type="compositionally biased region" description="Basic and acidic residues" evidence="1">
    <location>
        <begin position="58"/>
        <end position="73"/>
    </location>
</feature>
<dbReference type="AlphaFoldDB" id="K0T5A4"/>
<feature type="transmembrane region" description="Helical" evidence="2">
    <location>
        <begin position="264"/>
        <end position="288"/>
    </location>
</feature>
<keyword evidence="2" id="KW-1133">Transmembrane helix</keyword>
<gene>
    <name evidence="3" type="ORF">THAOC_04397</name>
</gene>
<feature type="region of interest" description="Disordered" evidence="1">
    <location>
        <begin position="131"/>
        <end position="203"/>
    </location>
</feature>
<feature type="compositionally biased region" description="Basic and acidic residues" evidence="1">
    <location>
        <begin position="159"/>
        <end position="178"/>
    </location>
</feature>
<accession>K0T5A4</accession>
<protein>
    <recommendedName>
        <fullName evidence="5">Transmembrane protein</fullName>
    </recommendedName>
</protein>
<name>K0T5A4_THAOC</name>
<keyword evidence="4" id="KW-1185">Reference proteome</keyword>
<dbReference type="EMBL" id="AGNL01004074">
    <property type="protein sequence ID" value="EJK73953.1"/>
    <property type="molecule type" value="Genomic_DNA"/>
</dbReference>
<evidence type="ECO:0008006" key="5">
    <source>
        <dbReference type="Google" id="ProtNLM"/>
    </source>
</evidence>
<evidence type="ECO:0000313" key="3">
    <source>
        <dbReference type="EMBL" id="EJK73953.1"/>
    </source>
</evidence>